<comment type="caution">
    <text evidence="2">The sequence shown here is derived from an EMBL/GenBank/DDBJ whole genome shotgun (WGS) entry which is preliminary data.</text>
</comment>
<reference evidence="2 3" key="1">
    <citation type="submission" date="2019-12" db="EMBL/GenBank/DDBJ databases">
        <title>Novel species isolated from a subtropical stream in China.</title>
        <authorList>
            <person name="Lu H."/>
        </authorList>
    </citation>
    <scope>NUCLEOTIDE SEQUENCE [LARGE SCALE GENOMIC DNA]</scope>
    <source>
        <strain evidence="2 3">FT55W</strain>
    </source>
</reference>
<proteinExistence type="predicted"/>
<feature type="transmembrane region" description="Helical" evidence="1">
    <location>
        <begin position="92"/>
        <end position="111"/>
    </location>
</feature>
<dbReference type="Proteomes" id="UP000450012">
    <property type="component" value="Unassembled WGS sequence"/>
</dbReference>
<name>A0A7X4GQS3_9BURK</name>
<keyword evidence="3" id="KW-1185">Reference proteome</keyword>
<keyword evidence="1" id="KW-0812">Transmembrane</keyword>
<sequence length="115" mass="12593">METQTTSTEEMPRTLLVRTAVLQAGNEALAASLAAAVTDLRDRQVAMQESFNALQVETAGIKAVAAHHATNADVERVRSELYKALEAQTWRMFVWLTAVCSGLTAAVYYIARNVH</sequence>
<dbReference type="AlphaFoldDB" id="A0A7X4GQS3"/>
<protein>
    <submittedName>
        <fullName evidence="2">Uncharacterized protein</fullName>
    </submittedName>
</protein>
<organism evidence="2 3">
    <name type="scientific">Duganella rivi</name>
    <dbReference type="NCBI Taxonomy" id="2666083"/>
    <lineage>
        <taxon>Bacteria</taxon>
        <taxon>Pseudomonadati</taxon>
        <taxon>Pseudomonadota</taxon>
        <taxon>Betaproteobacteria</taxon>
        <taxon>Burkholderiales</taxon>
        <taxon>Oxalobacteraceae</taxon>
        <taxon>Telluria group</taxon>
        <taxon>Duganella</taxon>
    </lineage>
</organism>
<dbReference type="RefSeq" id="WP_161014520.1">
    <property type="nucleotide sequence ID" value="NZ_WWCK01000004.1"/>
</dbReference>
<evidence type="ECO:0000313" key="3">
    <source>
        <dbReference type="Proteomes" id="UP000450012"/>
    </source>
</evidence>
<accession>A0A7X4GQS3</accession>
<dbReference type="EMBL" id="WWCK01000004">
    <property type="protein sequence ID" value="MYM67965.1"/>
    <property type="molecule type" value="Genomic_DNA"/>
</dbReference>
<gene>
    <name evidence="2" type="ORF">GTP45_14155</name>
</gene>
<evidence type="ECO:0000256" key="1">
    <source>
        <dbReference type="SAM" id="Phobius"/>
    </source>
</evidence>
<evidence type="ECO:0000313" key="2">
    <source>
        <dbReference type="EMBL" id="MYM67965.1"/>
    </source>
</evidence>
<keyword evidence="1" id="KW-0472">Membrane</keyword>
<keyword evidence="1" id="KW-1133">Transmembrane helix</keyword>